<dbReference type="CDD" id="cd05237">
    <property type="entry name" value="UDP_invert_4-6DH_SDR_e"/>
    <property type="match status" value="1"/>
</dbReference>
<evidence type="ECO:0000259" key="3">
    <source>
        <dbReference type="Pfam" id="PF02719"/>
    </source>
</evidence>
<keyword evidence="5" id="KW-1185">Reference proteome</keyword>
<dbReference type="InterPro" id="IPR003869">
    <property type="entry name" value="Polysac_CapD-like"/>
</dbReference>
<dbReference type="AlphaFoldDB" id="A0A1Q8C2K0"/>
<reference evidence="4 5" key="1">
    <citation type="submission" date="2016-12" db="EMBL/GenBank/DDBJ databases">
        <title>The draft genome sequence of Actinophytocola sp. 11-183.</title>
        <authorList>
            <person name="Wang W."/>
            <person name="Yuan L."/>
        </authorList>
    </citation>
    <scope>NUCLEOTIDE SEQUENCE [LARGE SCALE GENOMIC DNA]</scope>
    <source>
        <strain evidence="4 5">11-183</strain>
    </source>
</reference>
<feature type="domain" description="Polysaccharide biosynthesis protein CapD-like" evidence="3">
    <location>
        <begin position="270"/>
        <end position="546"/>
    </location>
</feature>
<dbReference type="EMBL" id="MSIE01000093">
    <property type="protein sequence ID" value="OLF08597.1"/>
    <property type="molecule type" value="Genomic_DNA"/>
</dbReference>
<organism evidence="4 5">
    <name type="scientific">Actinophytocola xanthii</name>
    <dbReference type="NCBI Taxonomy" id="1912961"/>
    <lineage>
        <taxon>Bacteria</taxon>
        <taxon>Bacillati</taxon>
        <taxon>Actinomycetota</taxon>
        <taxon>Actinomycetes</taxon>
        <taxon>Pseudonocardiales</taxon>
        <taxon>Pseudonocardiaceae</taxon>
    </lineage>
</organism>
<sequence length="590" mass="62342">MDGAAWAVALPTASWVRFELDLSHVDATSLSVALLVVLTGQWLGGWVGRLYSGRDAMGSLEESVQLAAVVLGAGGLLLAADLVAPAPFLPRSVPLIATLLTLVLCWTVRMARCRYRARRCRPDKRTARRVVVVGAGARGERIVRAMLGDPASGYLPVALVDDNPEKRGVRVCGVPVRGTRRELGALLSVTGADTVMVAVQGAGAGLLREVSCVARERGVAVTLTPPLCEVFRPRLGLDRVPALDPADLLGRREVDTGTAVAGEVLAGRRVLVTGAGGSIGSELCRQLDRFGPAELFMLDHDESALHSVRLSVHGSALLDSPDVILADIRDPDSVRRAMVACRPDLVFHAAALKHVPTLERFPLEAWKTNVLGTLNVLDAAVAVDVAAFVNISTDKAANPTSVLGRSKRVGERLVAHAGTRSDGRFISVRFGNVLGSRGSMLVTFAEQLARGGPITVTDPDATRYFMTIPEAVRLVLHAAAIGRSGEALVLDMGAPVRIEDVANQLMQLAGQSTPIVYTGLRPGEKLHEELFGSGEWGDRPLHPAISHITVPPLDPALLAEMALRDGETAAMCGAVGEQGPVSAPELGKAL</sequence>
<name>A0A1Q8C2K0_9PSEU</name>
<dbReference type="InterPro" id="IPR036291">
    <property type="entry name" value="NAD(P)-bd_dom_sf"/>
</dbReference>
<dbReference type="Proteomes" id="UP000185596">
    <property type="component" value="Unassembled WGS sequence"/>
</dbReference>
<dbReference type="PANTHER" id="PTHR43318:SF1">
    <property type="entry name" value="POLYSACCHARIDE BIOSYNTHESIS PROTEIN EPSC-RELATED"/>
    <property type="match status" value="1"/>
</dbReference>
<dbReference type="SUPFAM" id="SSF51735">
    <property type="entry name" value="NAD(P)-binding Rossmann-fold domains"/>
    <property type="match status" value="2"/>
</dbReference>
<evidence type="ECO:0000313" key="5">
    <source>
        <dbReference type="Proteomes" id="UP000185596"/>
    </source>
</evidence>
<dbReference type="Pfam" id="PF02719">
    <property type="entry name" value="Polysacc_synt_2"/>
    <property type="match status" value="1"/>
</dbReference>
<evidence type="ECO:0000256" key="2">
    <source>
        <dbReference type="SAM" id="Phobius"/>
    </source>
</evidence>
<keyword evidence="2" id="KW-1133">Transmembrane helix</keyword>
<feature type="transmembrane region" description="Helical" evidence="2">
    <location>
        <begin position="30"/>
        <end position="52"/>
    </location>
</feature>
<dbReference type="Gene3D" id="3.40.50.720">
    <property type="entry name" value="NAD(P)-binding Rossmann-like Domain"/>
    <property type="match status" value="2"/>
</dbReference>
<dbReference type="Pfam" id="PF13727">
    <property type="entry name" value="CoA_binding_3"/>
    <property type="match status" value="1"/>
</dbReference>
<accession>A0A1Q8C2K0</accession>
<gene>
    <name evidence="4" type="ORF">BU204_34165</name>
</gene>
<keyword evidence="2" id="KW-0812">Transmembrane</keyword>
<feature type="transmembrane region" description="Helical" evidence="2">
    <location>
        <begin position="92"/>
        <end position="111"/>
    </location>
</feature>
<evidence type="ECO:0000313" key="4">
    <source>
        <dbReference type="EMBL" id="OLF08597.1"/>
    </source>
</evidence>
<feature type="transmembrane region" description="Helical" evidence="2">
    <location>
        <begin position="64"/>
        <end position="86"/>
    </location>
</feature>
<comment type="similarity">
    <text evidence="1">Belongs to the polysaccharide synthase family.</text>
</comment>
<dbReference type="InterPro" id="IPR051203">
    <property type="entry name" value="Polysaccharide_Synthase-Rel"/>
</dbReference>
<comment type="caution">
    <text evidence="4">The sequence shown here is derived from an EMBL/GenBank/DDBJ whole genome shotgun (WGS) entry which is preliminary data.</text>
</comment>
<keyword evidence="2" id="KW-0472">Membrane</keyword>
<evidence type="ECO:0000256" key="1">
    <source>
        <dbReference type="ARBA" id="ARBA00007430"/>
    </source>
</evidence>
<proteinExistence type="inferred from homology"/>
<dbReference type="STRING" id="1912961.BU204_34165"/>
<protein>
    <recommendedName>
        <fullName evidence="3">Polysaccharide biosynthesis protein CapD-like domain-containing protein</fullName>
    </recommendedName>
</protein>
<dbReference type="PANTHER" id="PTHR43318">
    <property type="entry name" value="UDP-N-ACETYLGLUCOSAMINE 4,6-DEHYDRATASE"/>
    <property type="match status" value="1"/>
</dbReference>